<gene>
    <name evidence="1" type="ORF">METZ01_LOCUS298349</name>
</gene>
<dbReference type="AlphaFoldDB" id="A0A382MBQ5"/>
<name>A0A382MBQ5_9ZZZZ</name>
<feature type="non-terminal residue" evidence="1">
    <location>
        <position position="1"/>
    </location>
</feature>
<protein>
    <recommendedName>
        <fullName evidence="2">Cadherin domain-containing protein</fullName>
    </recommendedName>
</protein>
<accession>A0A382MBQ5</accession>
<evidence type="ECO:0008006" key="2">
    <source>
        <dbReference type="Google" id="ProtNLM"/>
    </source>
</evidence>
<sequence>FDTNGDGMHDLSAVVQTDQSGAFSIAFTNEEFAEVDEDGNGTIDPEEGRIIVSGGIDSSTMEPFTGSYQADANSSVVTPLTTLVTALIDQNMSREEAKGKVTEALGVSTALDISNYDAIAAAAQGDSASAPALAASARVANAIRQTAAFLDFVSDGNVSGQSSSTLLLSEVAKKIASGGLSPLGDANDMKTILDTIIFGAGYANRVTDADILGAAQLSARADEMIVEASSTIAVPHSLASELAKIQAVIEDSVVSGYDKLRLEGGTTATLSESLTKDLLSGQKESFSGVNVFPPVASNGETALPSDRRATGSVVFSVAASDADGDSIQYSITTGNSDADLDGKNAFSVNAQGQLLIDDADDINSTLLNGEAKIEVLLADGKGLYGST</sequence>
<dbReference type="EMBL" id="UINC01092150">
    <property type="protein sequence ID" value="SVC45495.1"/>
    <property type="molecule type" value="Genomic_DNA"/>
</dbReference>
<reference evidence="1" key="1">
    <citation type="submission" date="2018-05" db="EMBL/GenBank/DDBJ databases">
        <authorList>
            <person name="Lanie J.A."/>
            <person name="Ng W.-L."/>
            <person name="Kazmierczak K.M."/>
            <person name="Andrzejewski T.M."/>
            <person name="Davidsen T.M."/>
            <person name="Wayne K.J."/>
            <person name="Tettelin H."/>
            <person name="Glass J.I."/>
            <person name="Rusch D."/>
            <person name="Podicherti R."/>
            <person name="Tsui H.-C.T."/>
            <person name="Winkler M.E."/>
        </authorList>
    </citation>
    <scope>NUCLEOTIDE SEQUENCE</scope>
</reference>
<proteinExistence type="predicted"/>
<evidence type="ECO:0000313" key="1">
    <source>
        <dbReference type="EMBL" id="SVC45495.1"/>
    </source>
</evidence>
<feature type="non-terminal residue" evidence="1">
    <location>
        <position position="387"/>
    </location>
</feature>
<organism evidence="1">
    <name type="scientific">marine metagenome</name>
    <dbReference type="NCBI Taxonomy" id="408172"/>
    <lineage>
        <taxon>unclassified sequences</taxon>
        <taxon>metagenomes</taxon>
        <taxon>ecological metagenomes</taxon>
    </lineage>
</organism>